<comment type="caution">
    <text evidence="6">The sequence shown here is derived from an EMBL/GenBank/DDBJ whole genome shotgun (WGS) entry which is preliminary data.</text>
</comment>
<dbReference type="GO" id="GO:0003700">
    <property type="term" value="F:DNA-binding transcription factor activity"/>
    <property type="evidence" value="ECO:0007669"/>
    <property type="project" value="InterPro"/>
</dbReference>
<dbReference type="Gene3D" id="1.10.10.10">
    <property type="entry name" value="Winged helix-like DNA-binding domain superfamily/Winged helix DNA-binding domain"/>
    <property type="match status" value="1"/>
</dbReference>
<feature type="domain" description="HTH arsR-type" evidence="5">
    <location>
        <begin position="251"/>
        <end position="345"/>
    </location>
</feature>
<accession>A0A401Z650</accession>
<keyword evidence="2" id="KW-0238">DNA-binding</keyword>
<organism evidence="6 7">
    <name type="scientific">Embleya hyalina</name>
    <dbReference type="NCBI Taxonomy" id="516124"/>
    <lineage>
        <taxon>Bacteria</taxon>
        <taxon>Bacillati</taxon>
        <taxon>Actinomycetota</taxon>
        <taxon>Actinomycetes</taxon>
        <taxon>Kitasatosporales</taxon>
        <taxon>Streptomycetaceae</taxon>
        <taxon>Embleya</taxon>
    </lineage>
</organism>
<evidence type="ECO:0000256" key="4">
    <source>
        <dbReference type="SAM" id="MobiDB-lite"/>
    </source>
</evidence>
<dbReference type="PANTHER" id="PTHR43132:SF8">
    <property type="entry name" value="HTH-TYPE TRANSCRIPTIONAL REGULATOR KMTR"/>
    <property type="match status" value="1"/>
</dbReference>
<dbReference type="RefSeq" id="WP_126643823.1">
    <property type="nucleotide sequence ID" value="NZ_BIFH01000061.1"/>
</dbReference>
<dbReference type="InterPro" id="IPR051011">
    <property type="entry name" value="Metal_resp_trans_reg"/>
</dbReference>
<evidence type="ECO:0000256" key="2">
    <source>
        <dbReference type="ARBA" id="ARBA00023125"/>
    </source>
</evidence>
<evidence type="ECO:0000256" key="3">
    <source>
        <dbReference type="ARBA" id="ARBA00023163"/>
    </source>
</evidence>
<feature type="region of interest" description="Disordered" evidence="4">
    <location>
        <begin position="333"/>
        <end position="357"/>
    </location>
</feature>
<evidence type="ECO:0000259" key="5">
    <source>
        <dbReference type="PROSITE" id="PS50987"/>
    </source>
</evidence>
<protein>
    <submittedName>
        <fullName evidence="6">Transcriptional regulator</fullName>
    </submittedName>
</protein>
<dbReference type="InterPro" id="IPR011991">
    <property type="entry name" value="ArsR-like_HTH"/>
</dbReference>
<evidence type="ECO:0000256" key="1">
    <source>
        <dbReference type="ARBA" id="ARBA00023015"/>
    </source>
</evidence>
<reference evidence="6 7" key="1">
    <citation type="submission" date="2018-12" db="EMBL/GenBank/DDBJ databases">
        <title>Draft genome sequence of Embleya hyalina NBRC 13850T.</title>
        <authorList>
            <person name="Komaki H."/>
            <person name="Hosoyama A."/>
            <person name="Kimura A."/>
            <person name="Ichikawa N."/>
            <person name="Tamura T."/>
        </authorList>
    </citation>
    <scope>NUCLEOTIDE SEQUENCE [LARGE SCALE GENOMIC DNA]</scope>
    <source>
        <strain evidence="6 7">NBRC 13850</strain>
    </source>
</reference>
<proteinExistence type="predicted"/>
<dbReference type="AlphaFoldDB" id="A0A401Z650"/>
<dbReference type="Pfam" id="PF01022">
    <property type="entry name" value="HTH_5"/>
    <property type="match status" value="1"/>
</dbReference>
<keyword evidence="7" id="KW-1185">Reference proteome</keyword>
<dbReference type="InterPro" id="IPR036390">
    <property type="entry name" value="WH_DNA-bd_sf"/>
</dbReference>
<dbReference type="SUPFAM" id="SSF46785">
    <property type="entry name" value="Winged helix' DNA-binding domain"/>
    <property type="match status" value="1"/>
</dbReference>
<dbReference type="EMBL" id="BIFH01000061">
    <property type="protein sequence ID" value="GCE02331.1"/>
    <property type="molecule type" value="Genomic_DNA"/>
</dbReference>
<dbReference type="OrthoDB" id="3808065at2"/>
<dbReference type="PANTHER" id="PTHR43132">
    <property type="entry name" value="ARSENICAL RESISTANCE OPERON REPRESSOR ARSR-RELATED"/>
    <property type="match status" value="1"/>
</dbReference>
<sequence length="357" mass="38949">MLRIKLTSEDLTRTRIASTWGPLGETFLSLATLQQPHEEALFGGWRRRVHAESAARTHPASALFHEGLLDLFTVARASTSLEEGLDALRAARADHLRVELAAALKARMYYSRSTRPWAGTAWGDIADDRADREELVSYLRDAHRAAVAPHWPRILSRLRAEQAGHARTLAEHGVEAMLAGLPPGFRWRPPMLEIGRGALSATAEPAGRGLLLVPSAFCRARVGTYIDRTDDQAPDLLFVPVIRNITDAATLLTTRRNGLDKALSTLLGRTRAHTLDAIANGPCTTGQLAERISASLPTASEHATVLRQAGLITTTRHGSAVLHELTPLGNALLDGHHFPKSSPRQPDGRHPHNPVIR</sequence>
<dbReference type="InterPro" id="IPR036388">
    <property type="entry name" value="WH-like_DNA-bd_sf"/>
</dbReference>
<keyword evidence="1" id="KW-0805">Transcription regulation</keyword>
<keyword evidence="3" id="KW-0804">Transcription</keyword>
<dbReference type="Proteomes" id="UP000286931">
    <property type="component" value="Unassembled WGS sequence"/>
</dbReference>
<dbReference type="GO" id="GO:0003677">
    <property type="term" value="F:DNA binding"/>
    <property type="evidence" value="ECO:0007669"/>
    <property type="project" value="UniProtKB-KW"/>
</dbReference>
<name>A0A401Z650_9ACTN</name>
<dbReference type="InterPro" id="IPR001845">
    <property type="entry name" value="HTH_ArsR_DNA-bd_dom"/>
</dbReference>
<evidence type="ECO:0000313" key="7">
    <source>
        <dbReference type="Proteomes" id="UP000286931"/>
    </source>
</evidence>
<dbReference type="SMART" id="SM00418">
    <property type="entry name" value="HTH_ARSR"/>
    <property type="match status" value="1"/>
</dbReference>
<dbReference type="PROSITE" id="PS50987">
    <property type="entry name" value="HTH_ARSR_2"/>
    <property type="match status" value="1"/>
</dbReference>
<dbReference type="CDD" id="cd00090">
    <property type="entry name" value="HTH_ARSR"/>
    <property type="match status" value="1"/>
</dbReference>
<evidence type="ECO:0000313" key="6">
    <source>
        <dbReference type="EMBL" id="GCE02331.1"/>
    </source>
</evidence>
<gene>
    <name evidence="6" type="ORF">EHYA_10108</name>
</gene>